<keyword evidence="1" id="KW-0732">Signal</keyword>
<gene>
    <name evidence="2" type="ORF">SAMN04487788_0147</name>
</gene>
<sequence>MIRRTRRRGVAAVVAAWACGLALLVAAPIALPATVAPAPSASAANASDWNAGNIIDDAVFYDGNAMSAGEIQGFLNDKVRNCQSGYTCLKDYRQTTDNRPADKYCNGYSGAPNESAATIIDKVARSCGISQKSLLVLLQKEQGLVTSTAPSAWNYSAATGQGCPDTAPCDASTQGFFYQVYYGARQFEVYRLNPTWWGYQAGRWNNILYNPNGGCGTQRVYIENQATAGLYIYTPYVPNQAALNNLYGTGDGCSAYGNRNFWRTFTDWFGSTRSGGNPFGYIDQVEAYPGGIRVRGWAIDPNTTDPIQVHAYLGSVGTVLTADGDRPDVSDAYPGSGSRHGFDARIPAPSSGSGTVCLYAINTGPGSNVTLGCREMPFYSGSPVGAVDSVQVASGSVTIAGWALDPDTADSIAVHAYVDGAGTAILRADQDRPDLATHYPVHGTAHGYRATVKVPLGAQTLCLYGIDSGRDDNTTLGCRSIMIPAAKDVGRAPIGNLESVAVVGSTARVTGWAIDPDTSQPIPLHIYVAGAGRAFTANRDRPDVAATYPPYGAAHGFDEVLDLPPGDSTVCAYAINTAGANTTLGCRSVTSTDQGRAPIGNFESATVSGRTATVTGWAIDPDTIRPISVKISVDGKVVQVTAQDSRPDVGAAYPTYGPMHGFSRTVDIPVGPSTVCIAAVNSAGPDSDLGCRTVTTRDEGRAPIGSLDEVSVSGTTLTVRGWAIDPDTARPIDVHVYVGANGGAVPANLNRPDVGAAYPAYGASHGFQTTGTIPPGSSRVCVYAINTAGPNPLLGCRDVTVSAAG</sequence>
<evidence type="ECO:0008006" key="4">
    <source>
        <dbReference type="Google" id="ProtNLM"/>
    </source>
</evidence>
<evidence type="ECO:0000313" key="3">
    <source>
        <dbReference type="Proteomes" id="UP000186456"/>
    </source>
</evidence>
<evidence type="ECO:0000313" key="2">
    <source>
        <dbReference type="EMBL" id="SDO58577.1"/>
    </source>
</evidence>
<protein>
    <recommendedName>
        <fullName evidence="4">Hemagglutinin</fullName>
    </recommendedName>
</protein>
<accession>A0A1H0KRJ9</accession>
<name>A0A1H0KRJ9_MICTS</name>
<reference evidence="2 3" key="1">
    <citation type="submission" date="2016-10" db="EMBL/GenBank/DDBJ databases">
        <authorList>
            <person name="de Groot N.N."/>
        </authorList>
    </citation>
    <scope>NUCLEOTIDE SEQUENCE [LARGE SCALE GENOMIC DNA]</scope>
    <source>
        <strain evidence="2 3">StLB037</strain>
    </source>
</reference>
<proteinExistence type="predicted"/>
<dbReference type="EMBL" id="FNJN01000001">
    <property type="protein sequence ID" value="SDO58577.1"/>
    <property type="molecule type" value="Genomic_DNA"/>
</dbReference>
<dbReference type="Proteomes" id="UP000186456">
    <property type="component" value="Unassembled WGS sequence"/>
</dbReference>
<dbReference type="RefSeq" id="WP_074694089.1">
    <property type="nucleotide sequence ID" value="NZ_FNJN01000001.1"/>
</dbReference>
<evidence type="ECO:0000256" key="1">
    <source>
        <dbReference type="SAM" id="SignalP"/>
    </source>
</evidence>
<feature type="chain" id="PRO_5039650045" description="Hemagglutinin" evidence="1">
    <location>
        <begin position="33"/>
        <end position="805"/>
    </location>
</feature>
<dbReference type="AlphaFoldDB" id="A0A1H0KRJ9"/>
<organism evidence="2 3">
    <name type="scientific">Microbacterium testaceum (strain StLB037)</name>
    <dbReference type="NCBI Taxonomy" id="979556"/>
    <lineage>
        <taxon>Bacteria</taxon>
        <taxon>Bacillati</taxon>
        <taxon>Actinomycetota</taxon>
        <taxon>Actinomycetes</taxon>
        <taxon>Micrococcales</taxon>
        <taxon>Microbacteriaceae</taxon>
        <taxon>Microbacterium</taxon>
    </lineage>
</organism>
<feature type="signal peptide" evidence="1">
    <location>
        <begin position="1"/>
        <end position="32"/>
    </location>
</feature>